<dbReference type="InterPro" id="IPR007712">
    <property type="entry name" value="RelE/ParE_toxin"/>
</dbReference>
<proteinExistence type="predicted"/>
<dbReference type="AlphaFoldDB" id="A0A4S1WT24"/>
<keyword evidence="1" id="KW-1277">Toxin-antitoxin system</keyword>
<organism evidence="2 3">
    <name type="scientific">Sphingomonas naasensis</name>
    <dbReference type="NCBI Taxonomy" id="1344951"/>
    <lineage>
        <taxon>Bacteria</taxon>
        <taxon>Pseudomonadati</taxon>
        <taxon>Pseudomonadota</taxon>
        <taxon>Alphaproteobacteria</taxon>
        <taxon>Sphingomonadales</taxon>
        <taxon>Sphingomonadaceae</taxon>
        <taxon>Sphingomonas</taxon>
    </lineage>
</organism>
<dbReference type="InterPro" id="IPR035093">
    <property type="entry name" value="RelE/ParE_toxin_dom_sf"/>
</dbReference>
<gene>
    <name evidence="2" type="ORF">E5A74_07260</name>
</gene>
<reference evidence="2 3" key="1">
    <citation type="submission" date="2019-04" db="EMBL/GenBank/DDBJ databases">
        <title>Sphingomonas psychrotolerans sp. nov., isolated from soil in the Tianshan Mountains, Xinjiang, China.</title>
        <authorList>
            <person name="Luo Y."/>
            <person name="Sheng H."/>
        </authorList>
    </citation>
    <scope>NUCLEOTIDE SEQUENCE [LARGE SCALE GENOMIC DNA]</scope>
    <source>
        <strain evidence="2 3">KIS18-15</strain>
    </source>
</reference>
<name>A0A4S1WT24_9SPHN</name>
<accession>A0A4S1WT24</accession>
<dbReference type="OrthoDB" id="7173315at2"/>
<evidence type="ECO:0000256" key="1">
    <source>
        <dbReference type="ARBA" id="ARBA00022649"/>
    </source>
</evidence>
<keyword evidence="3" id="KW-1185">Reference proteome</keyword>
<evidence type="ECO:0000313" key="3">
    <source>
        <dbReference type="Proteomes" id="UP000309848"/>
    </source>
</evidence>
<dbReference type="Gene3D" id="3.30.2310.20">
    <property type="entry name" value="RelE-like"/>
    <property type="match status" value="1"/>
</dbReference>
<protein>
    <submittedName>
        <fullName evidence="2">Type II toxin-antitoxin system RelE/ParE family toxin</fullName>
    </submittedName>
</protein>
<dbReference type="RefSeq" id="WP_135983580.1">
    <property type="nucleotide sequence ID" value="NZ_JAASQM010000002.1"/>
</dbReference>
<evidence type="ECO:0000313" key="2">
    <source>
        <dbReference type="EMBL" id="TGX44566.1"/>
    </source>
</evidence>
<dbReference type="Pfam" id="PF05016">
    <property type="entry name" value="ParE_toxin"/>
    <property type="match status" value="1"/>
</dbReference>
<comment type="caution">
    <text evidence="2">The sequence shown here is derived from an EMBL/GenBank/DDBJ whole genome shotgun (WGS) entry which is preliminary data.</text>
</comment>
<dbReference type="Proteomes" id="UP000309848">
    <property type="component" value="Unassembled WGS sequence"/>
</dbReference>
<sequence>MKLRVSRAAGRDLDAIYSWTLERWGVSRADGYLRSFNPSFVRLRENPELGPTSDIREGYRKLRHREHIVF</sequence>
<dbReference type="EMBL" id="SRXU01000002">
    <property type="protein sequence ID" value="TGX44566.1"/>
    <property type="molecule type" value="Genomic_DNA"/>
</dbReference>